<evidence type="ECO:0000313" key="2">
    <source>
        <dbReference type="Proteomes" id="UP001652700"/>
    </source>
</evidence>
<dbReference type="KEGG" id="dvv:114332234"/>
<dbReference type="GeneID" id="114332234"/>
<dbReference type="RefSeq" id="XP_028137793.1">
    <property type="nucleotide sequence ID" value="XM_028281992.1"/>
</dbReference>
<proteinExistence type="predicted"/>
<gene>
    <name evidence="3" type="primary">LOC114332234</name>
</gene>
<dbReference type="AlphaFoldDB" id="A0A6P7FYA1"/>
<name>A0A6P7FYA1_DIAVI</name>
<organism evidence="3">
    <name type="scientific">Diabrotica virgifera virgifera</name>
    <name type="common">western corn rootworm</name>
    <dbReference type="NCBI Taxonomy" id="50390"/>
    <lineage>
        <taxon>Eukaryota</taxon>
        <taxon>Metazoa</taxon>
        <taxon>Ecdysozoa</taxon>
        <taxon>Arthropoda</taxon>
        <taxon>Hexapoda</taxon>
        <taxon>Insecta</taxon>
        <taxon>Pterygota</taxon>
        <taxon>Neoptera</taxon>
        <taxon>Endopterygota</taxon>
        <taxon>Coleoptera</taxon>
        <taxon>Polyphaga</taxon>
        <taxon>Cucujiformia</taxon>
        <taxon>Chrysomeloidea</taxon>
        <taxon>Chrysomelidae</taxon>
        <taxon>Galerucinae</taxon>
        <taxon>Diabroticina</taxon>
        <taxon>Diabroticites</taxon>
        <taxon>Diabrotica</taxon>
    </lineage>
</organism>
<dbReference type="OrthoDB" id="6776127at2759"/>
<dbReference type="RefSeq" id="XP_050498675.1">
    <property type="nucleotide sequence ID" value="XM_050642718.1"/>
</dbReference>
<dbReference type="InParanoid" id="A0A6P7FYA1"/>
<accession>A0A6P7FYA1</accession>
<reference evidence="3" key="1">
    <citation type="submission" date="2025-04" db="UniProtKB">
        <authorList>
            <consortium name="RefSeq"/>
        </authorList>
    </citation>
    <scope>IDENTIFICATION</scope>
    <source>
        <tissue evidence="3">Whole insect</tissue>
    </source>
</reference>
<keyword evidence="2" id="KW-1185">Reference proteome</keyword>
<protein>
    <submittedName>
        <fullName evidence="3">Uncharacterized protein LOC114332234</fullName>
    </submittedName>
</protein>
<dbReference type="EnsemblMetazoa" id="XM_050642718.1">
    <property type="protein sequence ID" value="XP_050498675.1"/>
    <property type="gene ID" value="LOC114332234"/>
</dbReference>
<evidence type="ECO:0000313" key="3">
    <source>
        <dbReference type="RefSeq" id="XP_028137793.1"/>
    </source>
</evidence>
<sequence length="131" mass="15666">MSLCRCKGWMVRLLMYRHNSIECETLLLRTLLFIWKLKVRFHPDQYFSLMRGIKIGKKIFQVLEMSYKDFLYLKSMPDVIPQGIIKIRDLRIIHLTTEKVEYTDPFGYEYSSIPIKRKTKSKVKVILPAHP</sequence>
<reference evidence="1" key="2">
    <citation type="submission" date="2025-05" db="UniProtKB">
        <authorList>
            <consortium name="EnsemblMetazoa"/>
        </authorList>
    </citation>
    <scope>IDENTIFICATION</scope>
</reference>
<evidence type="ECO:0000313" key="1">
    <source>
        <dbReference type="EnsemblMetazoa" id="XP_050498675.1"/>
    </source>
</evidence>
<dbReference type="Proteomes" id="UP001652700">
    <property type="component" value="Unplaced"/>
</dbReference>